<dbReference type="STRING" id="299255.SAMN02745129_3193"/>
<evidence type="ECO:0000313" key="1">
    <source>
        <dbReference type="EMBL" id="SHH94337.1"/>
    </source>
</evidence>
<dbReference type="EMBL" id="FQXG01000005">
    <property type="protein sequence ID" value="SHH94337.1"/>
    <property type="molecule type" value="Genomic_DNA"/>
</dbReference>
<keyword evidence="2" id="KW-1185">Reference proteome</keyword>
<name>A0A1M5X3C6_9GAMM</name>
<organism evidence="1 2">
    <name type="scientific">Ferrimonas marina</name>
    <dbReference type="NCBI Taxonomy" id="299255"/>
    <lineage>
        <taxon>Bacteria</taxon>
        <taxon>Pseudomonadati</taxon>
        <taxon>Pseudomonadota</taxon>
        <taxon>Gammaproteobacteria</taxon>
        <taxon>Alteromonadales</taxon>
        <taxon>Ferrimonadaceae</taxon>
        <taxon>Ferrimonas</taxon>
    </lineage>
</organism>
<dbReference type="OrthoDB" id="6400365at2"/>
<evidence type="ECO:0000313" key="2">
    <source>
        <dbReference type="Proteomes" id="UP000184268"/>
    </source>
</evidence>
<accession>A0A1M5X3C6</accession>
<proteinExistence type="predicted"/>
<reference evidence="1 2" key="1">
    <citation type="submission" date="2016-11" db="EMBL/GenBank/DDBJ databases">
        <authorList>
            <person name="Jaros S."/>
            <person name="Januszkiewicz K."/>
            <person name="Wedrychowicz H."/>
        </authorList>
    </citation>
    <scope>NUCLEOTIDE SEQUENCE [LARGE SCALE GENOMIC DNA]</scope>
    <source>
        <strain evidence="1 2">DSM 16917</strain>
    </source>
</reference>
<sequence>MRKPAFWLIPLALLAALSALGWHYWQQEQARAERWRCPHGYPVFPNSDKRDAKGFLGAYVQFPGQSYHGKQSVGSGSAVLQGSARVEGIPQPGLKLRLYLNGSRATEWATTDSQGSYSIPLPAGEYRISGFELARDSADELLLGLIHKAPYRFNQTFTLADGQTGTGLDFRFVTPVRRTLQQTEYRVDEPIPVQWQAYLGASYYKIQVLEIEDPYEEGGVQRIFPFGDRPRTITTELDLRELYDGFKPGYFYRYVITAFDEQDRPIASSGRKHVDVDFLILP</sequence>
<dbReference type="RefSeq" id="WP_067661077.1">
    <property type="nucleotide sequence ID" value="NZ_FQXG01000005.1"/>
</dbReference>
<protein>
    <submittedName>
        <fullName evidence="1">Uncharacterized protein</fullName>
    </submittedName>
</protein>
<gene>
    <name evidence="1" type="ORF">SAMN02745129_3193</name>
</gene>
<dbReference type="Proteomes" id="UP000184268">
    <property type="component" value="Unassembled WGS sequence"/>
</dbReference>
<dbReference type="AlphaFoldDB" id="A0A1M5X3C6"/>